<protein>
    <submittedName>
        <fullName evidence="1">Uncharacterized protein</fullName>
    </submittedName>
</protein>
<gene>
    <name evidence="1" type="ORF">PoB_007438800</name>
</gene>
<accession>A0AAV4DUC7</accession>
<dbReference type="EMBL" id="BLXT01008354">
    <property type="protein sequence ID" value="GFO47883.1"/>
    <property type="molecule type" value="Genomic_DNA"/>
</dbReference>
<name>A0AAV4DUC7_9GAST</name>
<evidence type="ECO:0000313" key="2">
    <source>
        <dbReference type="Proteomes" id="UP000735302"/>
    </source>
</evidence>
<dbReference type="Proteomes" id="UP000735302">
    <property type="component" value="Unassembled WGS sequence"/>
</dbReference>
<keyword evidence="2" id="KW-1185">Reference proteome</keyword>
<comment type="caution">
    <text evidence="1">The sequence shown here is derived from an EMBL/GenBank/DDBJ whole genome shotgun (WGS) entry which is preliminary data.</text>
</comment>
<reference evidence="1 2" key="1">
    <citation type="journal article" date="2021" name="Elife">
        <title>Chloroplast acquisition without the gene transfer in kleptoplastic sea slugs, Plakobranchus ocellatus.</title>
        <authorList>
            <person name="Maeda T."/>
            <person name="Takahashi S."/>
            <person name="Yoshida T."/>
            <person name="Shimamura S."/>
            <person name="Takaki Y."/>
            <person name="Nagai Y."/>
            <person name="Toyoda A."/>
            <person name="Suzuki Y."/>
            <person name="Arimoto A."/>
            <person name="Ishii H."/>
            <person name="Satoh N."/>
            <person name="Nishiyama T."/>
            <person name="Hasebe M."/>
            <person name="Maruyama T."/>
            <person name="Minagawa J."/>
            <person name="Obokata J."/>
            <person name="Shigenobu S."/>
        </authorList>
    </citation>
    <scope>NUCLEOTIDE SEQUENCE [LARGE SCALE GENOMIC DNA]</scope>
</reference>
<proteinExistence type="predicted"/>
<sequence>MTNVLATRTLTKEIGPVRGVFGIQPECKLPLLDKQGNNFEFTVTLLSPILSSQQNYLIQHENHLAECVPIRSATEDARETASKMAAVLNRGVQPEVINVAGQEANDLPSVATPGRLLTEPRRRRRLHFIHT</sequence>
<organism evidence="1 2">
    <name type="scientific">Plakobranchus ocellatus</name>
    <dbReference type="NCBI Taxonomy" id="259542"/>
    <lineage>
        <taxon>Eukaryota</taxon>
        <taxon>Metazoa</taxon>
        <taxon>Spiralia</taxon>
        <taxon>Lophotrochozoa</taxon>
        <taxon>Mollusca</taxon>
        <taxon>Gastropoda</taxon>
        <taxon>Heterobranchia</taxon>
        <taxon>Euthyneura</taxon>
        <taxon>Panpulmonata</taxon>
        <taxon>Sacoglossa</taxon>
        <taxon>Placobranchoidea</taxon>
        <taxon>Plakobranchidae</taxon>
        <taxon>Plakobranchus</taxon>
    </lineage>
</organism>
<evidence type="ECO:0000313" key="1">
    <source>
        <dbReference type="EMBL" id="GFO47883.1"/>
    </source>
</evidence>
<dbReference type="AlphaFoldDB" id="A0AAV4DUC7"/>